<accession>M3GYA6</accession>
<comment type="caution">
    <text evidence="1">The sequence shown here is derived from an EMBL/GenBank/DDBJ whole genome shotgun (WGS) entry which is preliminary data.</text>
</comment>
<dbReference type="EMBL" id="AHOR02000035">
    <property type="protein sequence ID" value="EMF81470.1"/>
    <property type="molecule type" value="Genomic_DNA"/>
</dbReference>
<organism evidence="1 2">
    <name type="scientific">Leptospira weilii serovar Topaz str. LT2116</name>
    <dbReference type="NCBI Taxonomy" id="1088540"/>
    <lineage>
        <taxon>Bacteria</taxon>
        <taxon>Pseudomonadati</taxon>
        <taxon>Spirochaetota</taxon>
        <taxon>Spirochaetia</taxon>
        <taxon>Leptospirales</taxon>
        <taxon>Leptospiraceae</taxon>
        <taxon>Leptospira</taxon>
    </lineage>
</organism>
<gene>
    <name evidence="1" type="ORF">LEP1GSC188_4968</name>
</gene>
<dbReference type="AlphaFoldDB" id="M3GYA6"/>
<name>M3GYA6_9LEPT</name>
<evidence type="ECO:0000313" key="2">
    <source>
        <dbReference type="Proteomes" id="UP000011770"/>
    </source>
</evidence>
<proteinExistence type="predicted"/>
<protein>
    <submittedName>
        <fullName evidence="1">Uncharacterized protein</fullName>
    </submittedName>
</protein>
<evidence type="ECO:0000313" key="1">
    <source>
        <dbReference type="EMBL" id="EMF81470.1"/>
    </source>
</evidence>
<reference evidence="1 2" key="1">
    <citation type="submission" date="2013-01" db="EMBL/GenBank/DDBJ databases">
        <authorList>
            <person name="Harkins D.M."/>
            <person name="Durkin A.S."/>
            <person name="Brinkac L.M."/>
            <person name="Haft D.H."/>
            <person name="Selengut J.D."/>
            <person name="Sanka R."/>
            <person name="DePew J."/>
            <person name="Purushe J."/>
            <person name="Tulsiani S.M."/>
            <person name="Graham G.C."/>
            <person name="Burns M.-A."/>
            <person name="Dohnt M.F."/>
            <person name="Smythe L.D."/>
            <person name="McKay D.B."/>
            <person name="Craig S.B."/>
            <person name="Vinetz J.M."/>
            <person name="Sutton G.G."/>
            <person name="Nierman W.C."/>
            <person name="Fouts D.E."/>
        </authorList>
    </citation>
    <scope>NUCLEOTIDE SEQUENCE [LARGE SCALE GENOMIC DNA]</scope>
    <source>
        <strain evidence="1 2">LT2116</strain>
    </source>
</reference>
<sequence>MSFEESRPDFFGRIGVPSSKQNFQKTLKNLKNDKDEVVQEV</sequence>
<dbReference type="Proteomes" id="UP000011770">
    <property type="component" value="Unassembled WGS sequence"/>
</dbReference>